<comment type="caution">
    <text evidence="7">The sequence shown here is derived from an EMBL/GenBank/DDBJ whole genome shotgun (WGS) entry which is preliminary data.</text>
</comment>
<dbReference type="Proteomes" id="UP000537141">
    <property type="component" value="Unassembled WGS sequence"/>
</dbReference>
<keyword evidence="6" id="KW-1003">Cell membrane</keyword>
<keyword evidence="3 6" id="KW-0812">Transmembrane</keyword>
<protein>
    <recommendedName>
        <fullName evidence="6">Probable membrane transporter protein</fullName>
    </recommendedName>
</protein>
<reference evidence="7 8" key="1">
    <citation type="submission" date="2020-08" db="EMBL/GenBank/DDBJ databases">
        <title>Genomic Encyclopedia of Type Strains, Phase IV (KMG-IV): sequencing the most valuable type-strain genomes for metagenomic binning, comparative biology and taxonomic classification.</title>
        <authorList>
            <person name="Goeker M."/>
        </authorList>
    </citation>
    <scope>NUCLEOTIDE SEQUENCE [LARGE SCALE GENOMIC DNA]</scope>
    <source>
        <strain evidence="7 8">DSM 26287</strain>
    </source>
</reference>
<keyword evidence="5 6" id="KW-0472">Membrane</keyword>
<evidence type="ECO:0000256" key="4">
    <source>
        <dbReference type="ARBA" id="ARBA00022989"/>
    </source>
</evidence>
<sequence length="267" mass="28624">MLDIQWILSFLLLGSFVGFLAGLLGVGGGGVMVPVLTMIFLQQGVPVDNVLHLALGTSMASIIFTSLSSLRTHQKYQAIHWSIVKTMSFGVIIGTFLSTFLASHLSSLYLAIFFTIFMAFIAVKMLFKKQDNAVYNDIKNSSLFVVSTGIGAISALVSIGGGSLTVPYLTSKNIDIKKAIGTSAAIGLPISIAGTLGYLINGWSSDINYQYSLGFIYLPAVLLISMTSFITAPYGAKLAQHLPIKVLKKIFACLLILLSVKMLLSIV</sequence>
<evidence type="ECO:0000313" key="8">
    <source>
        <dbReference type="Proteomes" id="UP000537141"/>
    </source>
</evidence>
<evidence type="ECO:0000256" key="1">
    <source>
        <dbReference type="ARBA" id="ARBA00004141"/>
    </source>
</evidence>
<evidence type="ECO:0000256" key="6">
    <source>
        <dbReference type="RuleBase" id="RU363041"/>
    </source>
</evidence>
<dbReference type="GO" id="GO:0005886">
    <property type="term" value="C:plasma membrane"/>
    <property type="evidence" value="ECO:0007669"/>
    <property type="project" value="UniProtKB-SubCell"/>
</dbReference>
<dbReference type="Pfam" id="PF01925">
    <property type="entry name" value="TauE"/>
    <property type="match status" value="1"/>
</dbReference>
<comment type="similarity">
    <text evidence="2 6">Belongs to the 4-toluene sulfonate uptake permease (TSUP) (TC 2.A.102) family.</text>
</comment>
<feature type="transmembrane region" description="Helical" evidence="6">
    <location>
        <begin position="179"/>
        <end position="200"/>
    </location>
</feature>
<keyword evidence="8" id="KW-1185">Reference proteome</keyword>
<evidence type="ECO:0000313" key="7">
    <source>
        <dbReference type="EMBL" id="MBB6545172.1"/>
    </source>
</evidence>
<dbReference type="PANTHER" id="PTHR43483">
    <property type="entry name" value="MEMBRANE TRANSPORTER PROTEIN HI_0806-RELATED"/>
    <property type="match status" value="1"/>
</dbReference>
<keyword evidence="4 6" id="KW-1133">Transmembrane helix</keyword>
<feature type="transmembrane region" description="Helical" evidence="6">
    <location>
        <begin position="108"/>
        <end position="127"/>
    </location>
</feature>
<feature type="transmembrane region" description="Helical" evidence="6">
    <location>
        <begin position="82"/>
        <end position="102"/>
    </location>
</feature>
<dbReference type="InterPro" id="IPR002781">
    <property type="entry name" value="TM_pro_TauE-like"/>
</dbReference>
<dbReference type="RefSeq" id="WP_184426910.1">
    <property type="nucleotide sequence ID" value="NZ_AP027362.1"/>
</dbReference>
<proteinExistence type="inferred from homology"/>
<dbReference type="EMBL" id="JACHHU010000055">
    <property type="protein sequence ID" value="MBB6545172.1"/>
    <property type="molecule type" value="Genomic_DNA"/>
</dbReference>
<evidence type="ECO:0000256" key="5">
    <source>
        <dbReference type="ARBA" id="ARBA00023136"/>
    </source>
</evidence>
<dbReference type="PANTHER" id="PTHR43483:SF3">
    <property type="entry name" value="MEMBRANE TRANSPORTER PROTEIN HI_0806-RELATED"/>
    <property type="match status" value="1"/>
</dbReference>
<comment type="subcellular location">
    <subcellularLocation>
        <location evidence="6">Cell membrane</location>
        <topology evidence="6">Multi-pass membrane protein</topology>
    </subcellularLocation>
    <subcellularLocation>
        <location evidence="1">Membrane</location>
        <topology evidence="1">Multi-pass membrane protein</topology>
    </subcellularLocation>
</comment>
<organism evidence="7 8">
    <name type="scientific">Thalassotalea piscium</name>
    <dbReference type="NCBI Taxonomy" id="1230533"/>
    <lineage>
        <taxon>Bacteria</taxon>
        <taxon>Pseudomonadati</taxon>
        <taxon>Pseudomonadota</taxon>
        <taxon>Gammaproteobacteria</taxon>
        <taxon>Alteromonadales</taxon>
        <taxon>Colwelliaceae</taxon>
        <taxon>Thalassotalea</taxon>
    </lineage>
</organism>
<name>A0A7X0NKM2_9GAMM</name>
<evidence type="ECO:0000256" key="3">
    <source>
        <dbReference type="ARBA" id="ARBA00022692"/>
    </source>
</evidence>
<feature type="transmembrane region" description="Helical" evidence="6">
    <location>
        <begin position="50"/>
        <end position="70"/>
    </location>
</feature>
<dbReference type="AlphaFoldDB" id="A0A7X0NKM2"/>
<gene>
    <name evidence="7" type="ORF">HNQ55_003715</name>
</gene>
<evidence type="ECO:0000256" key="2">
    <source>
        <dbReference type="ARBA" id="ARBA00009142"/>
    </source>
</evidence>
<feature type="transmembrane region" description="Helical" evidence="6">
    <location>
        <begin position="139"/>
        <end position="159"/>
    </location>
</feature>
<feature type="transmembrane region" description="Helical" evidence="6">
    <location>
        <begin position="7"/>
        <end position="30"/>
    </location>
</feature>
<accession>A0A7X0NKM2</accession>
<feature type="transmembrane region" description="Helical" evidence="6">
    <location>
        <begin position="212"/>
        <end position="234"/>
    </location>
</feature>